<dbReference type="Proteomes" id="UP001153712">
    <property type="component" value="Chromosome 2"/>
</dbReference>
<dbReference type="AlphaFoldDB" id="A0A9N9TLH5"/>
<evidence type="ECO:0000313" key="2">
    <source>
        <dbReference type="Proteomes" id="UP001153712"/>
    </source>
</evidence>
<organism evidence="1 2">
    <name type="scientific">Phyllotreta striolata</name>
    <name type="common">Striped flea beetle</name>
    <name type="synonym">Crioceris striolata</name>
    <dbReference type="NCBI Taxonomy" id="444603"/>
    <lineage>
        <taxon>Eukaryota</taxon>
        <taxon>Metazoa</taxon>
        <taxon>Ecdysozoa</taxon>
        <taxon>Arthropoda</taxon>
        <taxon>Hexapoda</taxon>
        <taxon>Insecta</taxon>
        <taxon>Pterygota</taxon>
        <taxon>Neoptera</taxon>
        <taxon>Endopterygota</taxon>
        <taxon>Coleoptera</taxon>
        <taxon>Polyphaga</taxon>
        <taxon>Cucujiformia</taxon>
        <taxon>Chrysomeloidea</taxon>
        <taxon>Chrysomelidae</taxon>
        <taxon>Galerucinae</taxon>
        <taxon>Alticini</taxon>
        <taxon>Phyllotreta</taxon>
    </lineage>
</organism>
<accession>A0A9N9TLH5</accession>
<protein>
    <submittedName>
        <fullName evidence="1">Uncharacterized protein</fullName>
    </submittedName>
</protein>
<sequence>MLFSPSKAVLFITMPSGLRNIPILGIIPASSNIKETVAANLSSSFSFLNSACFLLAGTNVSSFSIRMSIINEGSPAKKWFLTQRTIKEEERYALGISPQSMQFRL</sequence>
<proteinExistence type="predicted"/>
<reference evidence="1" key="1">
    <citation type="submission" date="2022-01" db="EMBL/GenBank/DDBJ databases">
        <authorList>
            <person name="King R."/>
        </authorList>
    </citation>
    <scope>NUCLEOTIDE SEQUENCE</scope>
</reference>
<name>A0A9N9TLH5_PHYSR</name>
<dbReference type="EMBL" id="OU900095">
    <property type="protein sequence ID" value="CAG9858603.1"/>
    <property type="molecule type" value="Genomic_DNA"/>
</dbReference>
<gene>
    <name evidence="1" type="ORF">PHYEVI_LOCUS4991</name>
</gene>
<evidence type="ECO:0000313" key="1">
    <source>
        <dbReference type="EMBL" id="CAG9858603.1"/>
    </source>
</evidence>
<keyword evidence="2" id="KW-1185">Reference proteome</keyword>